<feature type="region of interest" description="Disordered" evidence="4">
    <location>
        <begin position="1"/>
        <end position="54"/>
    </location>
</feature>
<evidence type="ECO:0000256" key="4">
    <source>
        <dbReference type="SAM" id="MobiDB-lite"/>
    </source>
</evidence>
<proteinExistence type="predicted"/>
<feature type="region of interest" description="Disordered" evidence="4">
    <location>
        <begin position="666"/>
        <end position="711"/>
    </location>
</feature>
<dbReference type="SMART" id="SM00164">
    <property type="entry name" value="TBC"/>
    <property type="match status" value="1"/>
</dbReference>
<feature type="region of interest" description="Disordered" evidence="4">
    <location>
        <begin position="934"/>
        <end position="985"/>
    </location>
</feature>
<comment type="caution">
    <text evidence="6">The sequence shown here is derived from an EMBL/GenBank/DDBJ whole genome shotgun (WGS) entry which is preliminary data.</text>
</comment>
<evidence type="ECO:0000256" key="2">
    <source>
        <dbReference type="ARBA" id="ARBA00023054"/>
    </source>
</evidence>
<feature type="compositionally biased region" description="Acidic residues" evidence="4">
    <location>
        <begin position="223"/>
        <end position="232"/>
    </location>
</feature>
<accession>A0A1R1YLK9</accession>
<dbReference type="InterPro" id="IPR000195">
    <property type="entry name" value="Rab-GAP-TBC_dom"/>
</dbReference>
<dbReference type="Gene3D" id="1.10.8.270">
    <property type="entry name" value="putative rabgap domain of human tbc1 domain family member 14 like domains"/>
    <property type="match status" value="1"/>
</dbReference>
<gene>
    <name evidence="6" type="ORF">AYI69_g2752</name>
</gene>
<dbReference type="PANTHER" id="PTHR47219">
    <property type="entry name" value="RAB GTPASE-ACTIVATING PROTEIN 1-LIKE"/>
    <property type="match status" value="1"/>
</dbReference>
<dbReference type="GO" id="GO:0031267">
    <property type="term" value="F:small GTPase binding"/>
    <property type="evidence" value="ECO:0007669"/>
    <property type="project" value="TreeGrafter"/>
</dbReference>
<dbReference type="GO" id="GO:0005096">
    <property type="term" value="F:GTPase activator activity"/>
    <property type="evidence" value="ECO:0007669"/>
    <property type="project" value="UniProtKB-KW"/>
</dbReference>
<feature type="compositionally biased region" description="Polar residues" evidence="4">
    <location>
        <begin position="1"/>
        <end position="41"/>
    </location>
</feature>
<feature type="compositionally biased region" description="Polar residues" evidence="4">
    <location>
        <begin position="111"/>
        <end position="132"/>
    </location>
</feature>
<dbReference type="Gene3D" id="1.10.10.750">
    <property type="entry name" value="Ypt/Rab-GAP domain of gyp1p, domain 1"/>
    <property type="match status" value="1"/>
</dbReference>
<dbReference type="Pfam" id="PF23436">
    <property type="entry name" value="RabGap-TBC_2"/>
    <property type="match status" value="1"/>
</dbReference>
<feature type="compositionally biased region" description="Basic and acidic residues" evidence="4">
    <location>
        <begin position="189"/>
        <end position="201"/>
    </location>
</feature>
<feature type="compositionally biased region" description="Basic and acidic residues" evidence="4">
    <location>
        <begin position="666"/>
        <end position="691"/>
    </location>
</feature>
<dbReference type="PANTHER" id="PTHR47219:SF9">
    <property type="entry name" value="GTPASE ACTIVATING PROTEIN AND CENTROSOME-ASSOCIATED, ISOFORM B"/>
    <property type="match status" value="1"/>
</dbReference>
<feature type="coiled-coil region" evidence="3">
    <location>
        <begin position="796"/>
        <end position="844"/>
    </location>
</feature>
<keyword evidence="1" id="KW-0343">GTPase activation</keyword>
<feature type="compositionally biased region" description="Low complexity" evidence="4">
    <location>
        <begin position="573"/>
        <end position="588"/>
    </location>
</feature>
<dbReference type="InterPro" id="IPR050302">
    <property type="entry name" value="Rab_GAP_TBC_domain"/>
</dbReference>
<protein>
    <submittedName>
        <fullName evidence="6">GTPase-activating protein GYP5</fullName>
    </submittedName>
</protein>
<sequence length="1043" mass="116203">MQSSQVADSSIDNSKLYSNPPNRNASPQKLNSDYFPNNEYTSVSEYSEFSDSESDDQDMVLARIELANAMLDLDPKAVVIQNNKLKANKSTLRSLAGTPKNSPAPEKKPNSSKFSSLQSLPNSNSKTKYSNSLAINNSNNTLLDDKETILTISHASDSDNDKDLDYIPESNMSKHSKNFKIARNASRTDFSKSSDHEKESSDANISESSNKLGPYASSNLNNDDNDLSDEDYGENKAPDFILSAKLMQDIDNIANSWESNLLEEPEGAFWGAVINDVNSIKRTTPHLVSAKIRNGIPPKLRGVVWQGLSHGRSTYLQTMYYQLVKEHSPHERIILRDLPRTFPCIEVFKDVNGDGQKRLFNILKAYSLYDAEVGYCQGLGFVIGPLMMNMGECEAFCVLVRLMETYDLRGMFTEDMDGLHLRLYQFSTLAAEILPQLWNHLMDHNIYPAMYAASWFLSLFAYALPLGFVLRVMDVVFCEGAAETIIRVGITLLSRNSKRLMAKNDFESMISILSSGLYRSNSPDDQPLVVLNEANLLSNVVTTSRLNELSEIYYEKICKIKKPIPNSTMPIVPSSSHGSGQSQPGSSSLPAGRAKANNKIMNFFNLSWMNSNENIPRKDSVSSETKLRARQWLSDMQRQQSSNSPDLEPDLVTGFDLLTLSGFEATQDHESSTIAHRRPESRASIRSKLEKSPSATSSTKNLKLSNSPVKDSVLDTNELGDYISTETYSSLNSSNEFIESNSFQHPMNSSNSMNKQNEDIVEPLRRQLHDARVTADTNLHALASLRAEHELILAELARVKLDRAELESCIDEMQRSVKLVEIDKRQLYEQLESTNANLDSTETVLIKSRLKLADSEDMCFALKGMMETASEYIEKKMNPVDKKILLKLLDTSTVFNQNTVNSQIFDAIGTNLSGANSQSNLETLNSSYARKSGTYSPFSSNSGSDLSASRFSSQDPRSSKPDLGLGNFFKIHSSESSPKPPELMKKKRNTFNIPLSNYAINNSNISRSNSIKSNSPRSVGKLDMRKLSAANIDLGSKKKTNLP</sequence>
<dbReference type="OrthoDB" id="159449at2759"/>
<evidence type="ECO:0000259" key="5">
    <source>
        <dbReference type="PROSITE" id="PS50086"/>
    </source>
</evidence>
<evidence type="ECO:0000256" key="3">
    <source>
        <dbReference type="SAM" id="Coils"/>
    </source>
</evidence>
<evidence type="ECO:0000256" key="1">
    <source>
        <dbReference type="ARBA" id="ARBA00022468"/>
    </source>
</evidence>
<dbReference type="SUPFAM" id="SSF47923">
    <property type="entry name" value="Ypt/Rab-GAP domain of gyp1p"/>
    <property type="match status" value="2"/>
</dbReference>
<feature type="compositionally biased region" description="Polar residues" evidence="4">
    <location>
        <begin position="934"/>
        <end position="956"/>
    </location>
</feature>
<reference evidence="7" key="1">
    <citation type="submission" date="2017-01" db="EMBL/GenBank/DDBJ databases">
        <authorList>
            <person name="Wang Y."/>
            <person name="White M."/>
            <person name="Kvist S."/>
            <person name="Moncalvo J.-M."/>
        </authorList>
    </citation>
    <scope>NUCLEOTIDE SEQUENCE [LARGE SCALE GENOMIC DNA]</scope>
    <source>
        <strain evidence="7">ID-206-W2</strain>
    </source>
</reference>
<dbReference type="InterPro" id="IPR035969">
    <property type="entry name" value="Rab-GAP_TBC_sf"/>
</dbReference>
<dbReference type="Gene3D" id="1.10.472.80">
    <property type="entry name" value="Ypt/Rab-GAP domain of gyp1p, domain 3"/>
    <property type="match status" value="1"/>
</dbReference>
<keyword evidence="7" id="KW-1185">Reference proteome</keyword>
<dbReference type="AlphaFoldDB" id="A0A1R1YLK9"/>
<evidence type="ECO:0000313" key="7">
    <source>
        <dbReference type="Proteomes" id="UP000187429"/>
    </source>
</evidence>
<feature type="domain" description="Rab-GAP TBC" evidence="5">
    <location>
        <begin position="295"/>
        <end position="480"/>
    </location>
</feature>
<dbReference type="PROSITE" id="PS50086">
    <property type="entry name" value="TBC_RABGAP"/>
    <property type="match status" value="1"/>
</dbReference>
<keyword evidence="2 3" id="KW-0175">Coiled coil</keyword>
<evidence type="ECO:0000313" key="6">
    <source>
        <dbReference type="EMBL" id="OMJ27801.1"/>
    </source>
</evidence>
<feature type="compositionally biased region" description="Polar residues" evidence="4">
    <location>
        <begin position="693"/>
        <end position="709"/>
    </location>
</feature>
<dbReference type="FunFam" id="1.10.8.270:FF:000001">
    <property type="entry name" value="TBC1 domain family member 1"/>
    <property type="match status" value="1"/>
</dbReference>
<organism evidence="6 7">
    <name type="scientific">Smittium culicis</name>
    <dbReference type="NCBI Taxonomy" id="133412"/>
    <lineage>
        <taxon>Eukaryota</taxon>
        <taxon>Fungi</taxon>
        <taxon>Fungi incertae sedis</taxon>
        <taxon>Zoopagomycota</taxon>
        <taxon>Kickxellomycotina</taxon>
        <taxon>Harpellomycetes</taxon>
        <taxon>Harpellales</taxon>
        <taxon>Legeriomycetaceae</taxon>
        <taxon>Smittium</taxon>
    </lineage>
</organism>
<name>A0A1R1YLK9_9FUNG</name>
<dbReference type="FunFam" id="1.10.10.750:FF:000003">
    <property type="entry name" value="GTPase activating protein (Evi5)"/>
    <property type="match status" value="1"/>
</dbReference>
<dbReference type="EMBL" id="LSSM01000823">
    <property type="protein sequence ID" value="OMJ27801.1"/>
    <property type="molecule type" value="Genomic_DNA"/>
</dbReference>
<feature type="region of interest" description="Disordered" evidence="4">
    <location>
        <begin position="90"/>
        <end position="132"/>
    </location>
</feature>
<dbReference type="Proteomes" id="UP000187429">
    <property type="component" value="Unassembled WGS sequence"/>
</dbReference>
<feature type="region of interest" description="Disordered" evidence="4">
    <location>
        <begin position="177"/>
        <end position="234"/>
    </location>
</feature>
<feature type="region of interest" description="Disordered" evidence="4">
    <location>
        <begin position="568"/>
        <end position="593"/>
    </location>
</feature>